<dbReference type="AlphaFoldDB" id="A0C731"/>
<reference evidence="1 2" key="1">
    <citation type="journal article" date="2006" name="Nature">
        <title>Global trends of whole-genome duplications revealed by the ciliate Paramecium tetraurelia.</title>
        <authorList>
            <consortium name="Genoscope"/>
            <person name="Aury J.-M."/>
            <person name="Jaillon O."/>
            <person name="Duret L."/>
            <person name="Noel B."/>
            <person name="Jubin C."/>
            <person name="Porcel B.M."/>
            <person name="Segurens B."/>
            <person name="Daubin V."/>
            <person name="Anthouard V."/>
            <person name="Aiach N."/>
            <person name="Arnaiz O."/>
            <person name="Billaut A."/>
            <person name="Beisson J."/>
            <person name="Blanc I."/>
            <person name="Bouhouche K."/>
            <person name="Camara F."/>
            <person name="Duharcourt S."/>
            <person name="Guigo R."/>
            <person name="Gogendeau D."/>
            <person name="Katinka M."/>
            <person name="Keller A.-M."/>
            <person name="Kissmehl R."/>
            <person name="Klotz C."/>
            <person name="Koll F."/>
            <person name="Le Moue A."/>
            <person name="Lepere C."/>
            <person name="Malinsky S."/>
            <person name="Nowacki M."/>
            <person name="Nowak J.K."/>
            <person name="Plattner H."/>
            <person name="Poulain J."/>
            <person name="Ruiz F."/>
            <person name="Serrano V."/>
            <person name="Zagulski M."/>
            <person name="Dessen P."/>
            <person name="Betermier M."/>
            <person name="Weissenbach J."/>
            <person name="Scarpelli C."/>
            <person name="Schachter V."/>
            <person name="Sperling L."/>
            <person name="Meyer E."/>
            <person name="Cohen J."/>
            <person name="Wincker P."/>
        </authorList>
    </citation>
    <scope>NUCLEOTIDE SEQUENCE [LARGE SCALE GENOMIC DNA]</scope>
    <source>
        <strain evidence="1 2">Stock d4-2</strain>
    </source>
</reference>
<dbReference type="OMA" id="NQEENCQ"/>
<dbReference type="RefSeq" id="XP_001433995.1">
    <property type="nucleotide sequence ID" value="XM_001433958.2"/>
</dbReference>
<sequence>MQNITKERYRQIQRMQKIQKFQYENDSLKYGIENCVNLNDLIKLEQNKTKCFTIGQLFIITNNIVDQLLKVYQISNLSKLEMDSIYVNNENNEITFTNIHVNKDLVSYEDNQNQIFEISYQFFLKHQEFLISLINEDNRVDLSKKIQYITEFSNQVLDTLKTANYHKELNQFVQKNIKDKQLIHDNFKDVIEIDQYIRQPQALKKVEIPLPNVQQNPQIQQENPQVNNKKIQEQQQQQKIGYQFQQFQQPQYQQRQYQPQQLEYDQSQKLDIVSEDLNIQEQIDQSGYEDNRQGLVQSKINHQFYTFIQGQLENLQLGEELYDFMLNFFLTNFKYLQQDQIVAKIELLQDCYNFPQNQEENCQQDFIKQWQNIITDGFITSKTIDLNEENDQVLSKLTSLYKNLYESQMY</sequence>
<organism evidence="1 2">
    <name type="scientific">Paramecium tetraurelia</name>
    <dbReference type="NCBI Taxonomy" id="5888"/>
    <lineage>
        <taxon>Eukaryota</taxon>
        <taxon>Sar</taxon>
        <taxon>Alveolata</taxon>
        <taxon>Ciliophora</taxon>
        <taxon>Intramacronucleata</taxon>
        <taxon>Oligohymenophorea</taxon>
        <taxon>Peniculida</taxon>
        <taxon>Parameciidae</taxon>
        <taxon>Paramecium</taxon>
    </lineage>
</organism>
<dbReference type="GeneID" id="5019778"/>
<dbReference type="InParanoid" id="A0C731"/>
<dbReference type="Proteomes" id="UP000000600">
    <property type="component" value="Unassembled WGS sequence"/>
</dbReference>
<name>A0C731_PARTE</name>
<dbReference type="KEGG" id="ptm:GSPATT00035728001"/>
<protein>
    <submittedName>
        <fullName evidence="1">Uncharacterized protein</fullName>
    </submittedName>
</protein>
<keyword evidence="2" id="KW-1185">Reference proteome</keyword>
<dbReference type="HOGENOM" id="CLU_671688_0_0_1"/>
<accession>A0C731</accession>
<gene>
    <name evidence="1" type="ORF">GSPATT00035728001</name>
</gene>
<dbReference type="EMBL" id="CT868046">
    <property type="protein sequence ID" value="CAK66598.1"/>
    <property type="molecule type" value="Genomic_DNA"/>
</dbReference>
<dbReference type="OrthoDB" id="311023at2759"/>
<proteinExistence type="predicted"/>
<evidence type="ECO:0000313" key="2">
    <source>
        <dbReference type="Proteomes" id="UP000000600"/>
    </source>
</evidence>
<evidence type="ECO:0000313" key="1">
    <source>
        <dbReference type="EMBL" id="CAK66598.1"/>
    </source>
</evidence>